<evidence type="ECO:0000313" key="11">
    <source>
        <dbReference type="EMBL" id="TDW14763.1"/>
    </source>
</evidence>
<dbReference type="GO" id="GO:0016787">
    <property type="term" value="F:hydrolase activity"/>
    <property type="evidence" value="ECO:0007669"/>
    <property type="project" value="UniProtKB-KW"/>
</dbReference>
<evidence type="ECO:0000256" key="2">
    <source>
        <dbReference type="ARBA" id="ARBA00022801"/>
    </source>
</evidence>
<evidence type="ECO:0000256" key="4">
    <source>
        <dbReference type="ARBA" id="ARBA00022840"/>
    </source>
</evidence>
<dbReference type="Gene3D" id="3.30.70.330">
    <property type="match status" value="1"/>
</dbReference>
<dbReference type="SMART" id="SM00487">
    <property type="entry name" value="DEXDc"/>
    <property type="match status" value="1"/>
</dbReference>
<dbReference type="InterPro" id="IPR027417">
    <property type="entry name" value="P-loop_NTPase"/>
</dbReference>
<protein>
    <submittedName>
        <fullName evidence="11">ATP-dependent RNA helicase DbpA</fullName>
    </submittedName>
</protein>
<dbReference type="PANTHER" id="PTHR47959:SF1">
    <property type="entry name" value="ATP-DEPENDENT RNA HELICASE DBPA"/>
    <property type="match status" value="1"/>
</dbReference>
<dbReference type="PROSITE" id="PS51194">
    <property type="entry name" value="HELICASE_CTER"/>
    <property type="match status" value="1"/>
</dbReference>
<dbReference type="PROSITE" id="PS00039">
    <property type="entry name" value="DEAD_ATP_HELICASE"/>
    <property type="match status" value="1"/>
</dbReference>
<dbReference type="InterPro" id="IPR001650">
    <property type="entry name" value="Helicase_C-like"/>
</dbReference>
<dbReference type="InterPro" id="IPR050079">
    <property type="entry name" value="DEAD_box_RNA_helicase"/>
</dbReference>
<dbReference type="GO" id="GO:0005524">
    <property type="term" value="F:ATP binding"/>
    <property type="evidence" value="ECO:0007669"/>
    <property type="project" value="UniProtKB-KW"/>
</dbReference>
<feature type="short sequence motif" description="Q motif" evidence="6">
    <location>
        <begin position="18"/>
        <end position="46"/>
    </location>
</feature>
<keyword evidence="4 7" id="KW-0067">ATP-binding</keyword>
<evidence type="ECO:0000259" key="8">
    <source>
        <dbReference type="PROSITE" id="PS51192"/>
    </source>
</evidence>
<reference evidence="11 12" key="1">
    <citation type="submission" date="2019-03" db="EMBL/GenBank/DDBJ databases">
        <title>Genomic Encyclopedia of Type Strains, Phase IV (KMG-IV): sequencing the most valuable type-strain genomes for metagenomic binning, comparative biology and taxonomic classification.</title>
        <authorList>
            <person name="Goeker M."/>
        </authorList>
    </citation>
    <scope>NUCLEOTIDE SEQUENCE [LARGE SCALE GENOMIC DNA]</scope>
    <source>
        <strain evidence="11 12">DSM 28867</strain>
    </source>
</reference>
<keyword evidence="3 7" id="KW-0347">Helicase</keyword>
<dbReference type="Pfam" id="PF00271">
    <property type="entry name" value="Helicase_C"/>
    <property type="match status" value="1"/>
</dbReference>
<dbReference type="InterPro" id="IPR014001">
    <property type="entry name" value="Helicase_ATP-bd"/>
</dbReference>
<evidence type="ECO:0000256" key="3">
    <source>
        <dbReference type="ARBA" id="ARBA00022806"/>
    </source>
</evidence>
<gene>
    <name evidence="11" type="ORF">EDD63_13219</name>
</gene>
<dbReference type="AlphaFoldDB" id="A0A4R7ZB82"/>
<dbReference type="Gene3D" id="3.40.50.300">
    <property type="entry name" value="P-loop containing nucleotide triphosphate hydrolases"/>
    <property type="match status" value="2"/>
</dbReference>
<dbReference type="InterPro" id="IPR044742">
    <property type="entry name" value="DEAD/DEAH_RhlB"/>
</dbReference>
<dbReference type="InterPro" id="IPR005580">
    <property type="entry name" value="DbpA/CsdA_RNA-bd_dom"/>
</dbReference>
<dbReference type="Pfam" id="PF03880">
    <property type="entry name" value="DbpA"/>
    <property type="match status" value="1"/>
</dbReference>
<accession>A0A4R7ZB82</accession>
<proteinExistence type="inferred from homology"/>
<evidence type="ECO:0000256" key="5">
    <source>
        <dbReference type="ARBA" id="ARBA00038437"/>
    </source>
</evidence>
<dbReference type="CDD" id="cd00268">
    <property type="entry name" value="DEADc"/>
    <property type="match status" value="1"/>
</dbReference>
<evidence type="ECO:0000256" key="7">
    <source>
        <dbReference type="RuleBase" id="RU000492"/>
    </source>
</evidence>
<keyword evidence="1 7" id="KW-0547">Nucleotide-binding</keyword>
<evidence type="ECO:0000256" key="1">
    <source>
        <dbReference type="ARBA" id="ARBA00022741"/>
    </source>
</evidence>
<dbReference type="InterPro" id="IPR011545">
    <property type="entry name" value="DEAD/DEAH_box_helicase_dom"/>
</dbReference>
<dbReference type="GO" id="GO:0003676">
    <property type="term" value="F:nucleic acid binding"/>
    <property type="evidence" value="ECO:0007669"/>
    <property type="project" value="InterPro"/>
</dbReference>
<comment type="similarity">
    <text evidence="5 7">Belongs to the DEAD box helicase family.</text>
</comment>
<keyword evidence="12" id="KW-1185">Reference proteome</keyword>
<dbReference type="PROSITE" id="PS51195">
    <property type="entry name" value="Q_MOTIF"/>
    <property type="match status" value="1"/>
</dbReference>
<dbReference type="CDD" id="cd18787">
    <property type="entry name" value="SF2_C_DEAD"/>
    <property type="match status" value="1"/>
</dbReference>
<organism evidence="11 12">
    <name type="scientific">Breznakia blatticola</name>
    <dbReference type="NCBI Taxonomy" id="1754012"/>
    <lineage>
        <taxon>Bacteria</taxon>
        <taxon>Bacillati</taxon>
        <taxon>Bacillota</taxon>
        <taxon>Erysipelotrichia</taxon>
        <taxon>Erysipelotrichales</taxon>
        <taxon>Erysipelotrichaceae</taxon>
        <taxon>Breznakia</taxon>
    </lineage>
</organism>
<dbReference type="Proteomes" id="UP000294743">
    <property type="component" value="Unassembled WGS sequence"/>
</dbReference>
<feature type="domain" description="Helicase C-terminal" evidence="9">
    <location>
        <begin position="243"/>
        <end position="389"/>
    </location>
</feature>
<evidence type="ECO:0000256" key="6">
    <source>
        <dbReference type="PROSITE-ProRule" id="PRU00552"/>
    </source>
</evidence>
<sequence length="507" mass="58158">MLCKYTWECKPKKVKIMKKFNTYGFEKDIVKAIDTLGYIQPTKVQEQLFPVILNNEDAIVKSQTGSGKTAAFAVPILNQLQWDIRTPQVLVLVPTRELALQVKDEMFNLGRYKRLNTQAIFGKMSFEGQRKQLAQRTHAVVGTPGRVLDHLQQNTLDVSNIKYVVIDEADEMFTMGFEEEMHQILQQLPSNRVNILLSATLDEHIEKLCSRYMKKPTYIEVTSERNVFDMIHQDAYEADNKDELLQAILINENPESAIVFCNMQETVNHVASEILFDTKVARKLHGGMDQKDRIKVITDFKLGYFRYLIATDVAARGLDIEKVELIVNYDVPTDVQTYVHRIGRTGRIDHEGKAITLFEPQQRKQIKAFEDELQTIIQMQTPLHMEDVEDKRQIYEQTLQQKRKLIKEKSLAFNNDIMKLHINAGKKTKMRAGDIVGAITSIEGIHAEDIGVIAIVDVSTFVEILNGKGQKVFDALQNLPIKGRIRNVSKANITKYEQDIRDQDFSE</sequence>
<name>A0A4R7ZB82_9FIRM</name>
<evidence type="ECO:0000259" key="9">
    <source>
        <dbReference type="PROSITE" id="PS51194"/>
    </source>
</evidence>
<dbReference type="SUPFAM" id="SSF52540">
    <property type="entry name" value="P-loop containing nucleoside triphosphate hydrolases"/>
    <property type="match status" value="1"/>
</dbReference>
<feature type="domain" description="DEAD-box RNA helicase Q" evidence="10">
    <location>
        <begin position="18"/>
        <end position="46"/>
    </location>
</feature>
<dbReference type="GO" id="GO:0003724">
    <property type="term" value="F:RNA helicase activity"/>
    <property type="evidence" value="ECO:0007669"/>
    <property type="project" value="InterPro"/>
</dbReference>
<dbReference type="PANTHER" id="PTHR47959">
    <property type="entry name" value="ATP-DEPENDENT RNA HELICASE RHLE-RELATED"/>
    <property type="match status" value="1"/>
</dbReference>
<dbReference type="InterPro" id="IPR000629">
    <property type="entry name" value="RNA-helicase_DEAD-box_CS"/>
</dbReference>
<keyword evidence="2 7" id="KW-0378">Hydrolase</keyword>
<dbReference type="SMART" id="SM00490">
    <property type="entry name" value="HELICc"/>
    <property type="match status" value="1"/>
</dbReference>
<dbReference type="InterPro" id="IPR012677">
    <property type="entry name" value="Nucleotide-bd_a/b_plait_sf"/>
</dbReference>
<dbReference type="Pfam" id="PF00270">
    <property type="entry name" value="DEAD"/>
    <property type="match status" value="1"/>
</dbReference>
<dbReference type="GO" id="GO:0005829">
    <property type="term" value="C:cytosol"/>
    <property type="evidence" value="ECO:0007669"/>
    <property type="project" value="TreeGrafter"/>
</dbReference>
<feature type="domain" description="Helicase ATP-binding" evidence="8">
    <location>
        <begin position="49"/>
        <end position="219"/>
    </location>
</feature>
<evidence type="ECO:0000313" key="12">
    <source>
        <dbReference type="Proteomes" id="UP000294743"/>
    </source>
</evidence>
<dbReference type="InterPro" id="IPR014014">
    <property type="entry name" value="RNA_helicase_DEAD_Q_motif"/>
</dbReference>
<dbReference type="PROSITE" id="PS51192">
    <property type="entry name" value="HELICASE_ATP_BIND_1"/>
    <property type="match status" value="1"/>
</dbReference>
<evidence type="ECO:0000259" key="10">
    <source>
        <dbReference type="PROSITE" id="PS51195"/>
    </source>
</evidence>
<dbReference type="EMBL" id="SODD01000032">
    <property type="protein sequence ID" value="TDW14763.1"/>
    <property type="molecule type" value="Genomic_DNA"/>
</dbReference>
<comment type="caution">
    <text evidence="11">The sequence shown here is derived from an EMBL/GenBank/DDBJ whole genome shotgun (WGS) entry which is preliminary data.</text>
</comment>